<sequence>MPKRAIKLSVLGKYQSILPVPGQDPAKSYAVVWNGCRQPEGGWGYLMEMTGKREGMLLAWLDAGNCAYACDEPLAARPARTPDLVLSGLVGRGDGSVLIRSTAGSDMLPVGGYEVSAGATGTLLRFRDSYMEIGPYDQGFYDVRTFLGVSFLAYVHLPRERASQAGDAATIAGILEDALPPALPLPDVLDAFALRPYDSASVSGFERYASEALLAAGARRIRPIAARHDLRLGLIWLTGLSWIHVYDELDDQEMATVLAVEGALNRLRLIGLAARAIDGAGMASLFDEGACCIEDWRCIRSICQSILEVARKGDEGYGLSELYGHSCAKGGEWDVRMRFASAVERLALPFRMGYSFDCDAASGIFAIRCSLPDAEAFPDRWFVRSSHGASGARGDGARGTWTDVSENRNWARSAYAVRLSALLAACAFTSSVGIMKAVVSASGPAARETDEVELSMSFDRLSFMPVCTTGPRLDEIASEELTWDAPSLINLVRPVECHVAFDASGALRLVDPVDVDLGARRVDIAVDDRPIPEEAKSLLHADKVRDLDIFLETDGERLAKARVWEAVQDAEDSPLVASALLEEILDQAPVDLEDGRTPLYCQDLAGREIVGLMTSNDGERFVNVPDSVYDATLHLSRIYRSMGDAEGSIGRAEALVSMSPSTVRSYLELVNAVVEAGDFQRSEEILRKAIAVCVSAEERQVVKYRLAFALWQNGKLDHALALYQTVGSQGPVAGTAREEMRELMGEMGREEVFPERERDAVLRRAGLRDIPPQEAVSRIVGAAIALLDANLILPAHALVSVLAEFSGSDVIFSVARSLVSTFERAHGQGDSDTAAADAPVADAVGEGLGDRDDSVAGG</sequence>
<evidence type="ECO:0000256" key="1">
    <source>
        <dbReference type="SAM" id="MobiDB-lite"/>
    </source>
</evidence>
<dbReference type="eggNOG" id="COG0457">
    <property type="taxonomic scope" value="Bacteria"/>
</dbReference>
<evidence type="ECO:0000313" key="2">
    <source>
        <dbReference type="EMBL" id="EEZ60512.1"/>
    </source>
</evidence>
<feature type="compositionally biased region" description="Low complexity" evidence="1">
    <location>
        <begin position="830"/>
        <end position="843"/>
    </location>
</feature>
<comment type="caution">
    <text evidence="2">The sequence shown here is derived from an EMBL/GenBank/DDBJ whole genome shotgun (WGS) entry which is preliminary data.</text>
</comment>
<accession>D0WJG4</accession>
<dbReference type="EMBL" id="ACUX02000019">
    <property type="protein sequence ID" value="EEZ60512.1"/>
    <property type="molecule type" value="Genomic_DNA"/>
</dbReference>
<proteinExistence type="predicted"/>
<dbReference type="SUPFAM" id="SSF48452">
    <property type="entry name" value="TPR-like"/>
    <property type="match status" value="1"/>
</dbReference>
<gene>
    <name evidence="2" type="ORF">HMPREF0762_01991</name>
</gene>
<keyword evidence="3" id="KW-1185">Reference proteome</keyword>
<dbReference type="GeneID" id="85007982"/>
<evidence type="ECO:0000313" key="3">
    <source>
        <dbReference type="Proteomes" id="UP000006001"/>
    </source>
</evidence>
<dbReference type="AlphaFoldDB" id="D0WJG4"/>
<reference evidence="2" key="1">
    <citation type="submission" date="2009-10" db="EMBL/GenBank/DDBJ databases">
        <authorList>
            <person name="Weinstock G."/>
            <person name="Sodergren E."/>
            <person name="Clifton S."/>
            <person name="Fulton L."/>
            <person name="Fulton B."/>
            <person name="Courtney L."/>
            <person name="Fronick C."/>
            <person name="Harrison M."/>
            <person name="Strong C."/>
            <person name="Farmer C."/>
            <person name="Delahaunty K."/>
            <person name="Markovic C."/>
            <person name="Hall O."/>
            <person name="Minx P."/>
            <person name="Tomlinson C."/>
            <person name="Mitreva M."/>
            <person name="Nelson J."/>
            <person name="Hou S."/>
            <person name="Wollam A."/>
            <person name="Pepin K.H."/>
            <person name="Johnson M."/>
            <person name="Bhonagiri V."/>
            <person name="Nash W.E."/>
            <person name="Warren W."/>
            <person name="Chinwalla A."/>
            <person name="Mardis E.R."/>
            <person name="Wilson R.K."/>
        </authorList>
    </citation>
    <scope>NUCLEOTIDE SEQUENCE [LARGE SCALE GENOMIC DNA]</scope>
    <source>
        <strain evidence="2">ATCC 700122</strain>
    </source>
</reference>
<feature type="region of interest" description="Disordered" evidence="1">
    <location>
        <begin position="827"/>
        <end position="858"/>
    </location>
</feature>
<dbReference type="Proteomes" id="UP000006001">
    <property type="component" value="Unassembled WGS sequence"/>
</dbReference>
<protein>
    <submittedName>
        <fullName evidence="2">Uncharacterized protein</fullName>
    </submittedName>
</protein>
<feature type="compositionally biased region" description="Basic and acidic residues" evidence="1">
    <location>
        <begin position="848"/>
        <end position="858"/>
    </location>
</feature>
<name>D0WJG4_SLAES</name>
<dbReference type="RefSeq" id="WP_006363278.1">
    <property type="nucleotide sequence ID" value="NZ_GG700631.1"/>
</dbReference>
<dbReference type="STRING" id="649764.HMPREF0762_01991"/>
<dbReference type="InterPro" id="IPR011990">
    <property type="entry name" value="TPR-like_helical_dom_sf"/>
</dbReference>
<dbReference type="HOGENOM" id="CLU_019396_0_0_11"/>
<organism evidence="2 3">
    <name type="scientific">Slackia exigua (strain ATCC 700122 / DSM 15923 / CIP 105133 / JCM 11022 / KCTC 5966 / S-7)</name>
    <dbReference type="NCBI Taxonomy" id="649764"/>
    <lineage>
        <taxon>Bacteria</taxon>
        <taxon>Bacillati</taxon>
        <taxon>Actinomycetota</taxon>
        <taxon>Coriobacteriia</taxon>
        <taxon>Eggerthellales</taxon>
        <taxon>Eggerthellaceae</taxon>
        <taxon>Slackia</taxon>
    </lineage>
</organism>
<dbReference type="Gene3D" id="1.25.40.10">
    <property type="entry name" value="Tetratricopeptide repeat domain"/>
    <property type="match status" value="1"/>
</dbReference>